<comment type="caution">
    <text evidence="2">The sequence shown here is derived from an EMBL/GenBank/DDBJ whole genome shotgun (WGS) entry which is preliminary data.</text>
</comment>
<proteinExistence type="predicted"/>
<accession>A0AB38E688</accession>
<protein>
    <submittedName>
        <fullName evidence="2">Uncharacterized protein</fullName>
    </submittedName>
</protein>
<dbReference type="EMBL" id="OCYT01000153">
    <property type="protein sequence ID" value="SON89294.1"/>
    <property type="molecule type" value="Genomic_DNA"/>
</dbReference>
<evidence type="ECO:0000313" key="2">
    <source>
        <dbReference type="EMBL" id="SON92929.1"/>
    </source>
</evidence>
<dbReference type="Proteomes" id="UP000234181">
    <property type="component" value="Unassembled WGS sequence"/>
</dbReference>
<evidence type="ECO:0000313" key="1">
    <source>
        <dbReference type="EMBL" id="SON89294.1"/>
    </source>
</evidence>
<evidence type="ECO:0000313" key="4">
    <source>
        <dbReference type="Proteomes" id="UP000234181"/>
    </source>
</evidence>
<dbReference type="Proteomes" id="UP000234166">
    <property type="component" value="Unassembled WGS sequence"/>
</dbReference>
<evidence type="ECO:0000313" key="3">
    <source>
        <dbReference type="Proteomes" id="UP000234166"/>
    </source>
</evidence>
<gene>
    <name evidence="1" type="ORF">XAP6984_920059</name>
    <name evidence="2" type="ORF">XAP7430_910061</name>
</gene>
<dbReference type="AlphaFoldDB" id="A0AB38E688"/>
<name>A0AB38E688_XANCH</name>
<sequence length="81" mass="8976">MPPRFARVERGKCNGDRVPDAVDVGRGDVDLAGGHARRTMVLSQEAHCCLFKTVVQSRLIRCCLAAELESAHAWRAQQCVR</sequence>
<organism evidence="2 3">
    <name type="scientific">Xanthomonas campestris pv. phaseoli</name>
    <dbReference type="NCBI Taxonomy" id="317013"/>
    <lineage>
        <taxon>Bacteria</taxon>
        <taxon>Pseudomonadati</taxon>
        <taxon>Pseudomonadota</taxon>
        <taxon>Gammaproteobacteria</taxon>
        <taxon>Lysobacterales</taxon>
        <taxon>Lysobacteraceae</taxon>
        <taxon>Xanthomonas</taxon>
    </lineage>
</organism>
<keyword evidence="4" id="KW-1185">Reference proteome</keyword>
<reference evidence="3 4" key="1">
    <citation type="submission" date="2017-10" db="EMBL/GenBank/DDBJ databases">
        <authorList>
            <person name="Regsiter A."/>
            <person name="William W."/>
        </authorList>
    </citation>
    <scope>NUCLEOTIDE SEQUENCE [LARGE SCALE GENOMIC DNA]</scope>
    <source>
        <strain evidence="1 4">CFBP6984</strain>
        <strain evidence="2 3">CFBP7430</strain>
    </source>
</reference>
<dbReference type="EMBL" id="OCYS01000151">
    <property type="protein sequence ID" value="SON92929.1"/>
    <property type="molecule type" value="Genomic_DNA"/>
</dbReference>